<proteinExistence type="predicted"/>
<dbReference type="PaxDb" id="29760-VIT_14s0060g01350.t01"/>
<gene>
    <name evidence="1" type="ordered locus">VIT_14s0060g01350</name>
</gene>
<keyword evidence="2" id="KW-1185">Reference proteome</keyword>
<protein>
    <submittedName>
        <fullName evidence="1">Uncharacterized protein</fullName>
    </submittedName>
</protein>
<dbReference type="AlphaFoldDB" id="D7UA16"/>
<dbReference type="InParanoid" id="D7UA16"/>
<accession>D7UA16</accession>
<dbReference type="HOGENOM" id="CLU_2965603_0_0_1"/>
<dbReference type="OMA" id="NRKPENM"/>
<sequence>MAWTLALLSNRKPENMLLMQLSSSWVSARHGPLQNWSVICGGTLIFPLSFSLYSSSQPL</sequence>
<organism evidence="1 2">
    <name type="scientific">Vitis vinifera</name>
    <name type="common">Grape</name>
    <dbReference type="NCBI Taxonomy" id="29760"/>
    <lineage>
        <taxon>Eukaryota</taxon>
        <taxon>Viridiplantae</taxon>
        <taxon>Streptophyta</taxon>
        <taxon>Embryophyta</taxon>
        <taxon>Tracheophyta</taxon>
        <taxon>Spermatophyta</taxon>
        <taxon>Magnoliopsida</taxon>
        <taxon>eudicotyledons</taxon>
        <taxon>Gunneridae</taxon>
        <taxon>Pentapetalae</taxon>
        <taxon>rosids</taxon>
        <taxon>Vitales</taxon>
        <taxon>Vitaceae</taxon>
        <taxon>Viteae</taxon>
        <taxon>Vitis</taxon>
    </lineage>
</organism>
<reference evidence="2" key="1">
    <citation type="journal article" date="2007" name="Nature">
        <title>The grapevine genome sequence suggests ancestral hexaploidization in major angiosperm phyla.</title>
        <authorList>
            <consortium name="The French-Italian Public Consortium for Grapevine Genome Characterization."/>
            <person name="Jaillon O."/>
            <person name="Aury J.-M."/>
            <person name="Noel B."/>
            <person name="Policriti A."/>
            <person name="Clepet C."/>
            <person name="Casagrande A."/>
            <person name="Choisne N."/>
            <person name="Aubourg S."/>
            <person name="Vitulo N."/>
            <person name="Jubin C."/>
            <person name="Vezzi A."/>
            <person name="Legeai F."/>
            <person name="Hugueney P."/>
            <person name="Dasilva C."/>
            <person name="Horner D."/>
            <person name="Mica E."/>
            <person name="Jublot D."/>
            <person name="Poulain J."/>
            <person name="Bruyere C."/>
            <person name="Billault A."/>
            <person name="Segurens B."/>
            <person name="Gouyvenoux M."/>
            <person name="Ugarte E."/>
            <person name="Cattonaro F."/>
            <person name="Anthouard V."/>
            <person name="Vico V."/>
            <person name="Del Fabbro C."/>
            <person name="Alaux M."/>
            <person name="Di Gaspero G."/>
            <person name="Dumas V."/>
            <person name="Felice N."/>
            <person name="Paillard S."/>
            <person name="Juman I."/>
            <person name="Moroldo M."/>
            <person name="Scalabrin S."/>
            <person name="Canaguier A."/>
            <person name="Le Clainche I."/>
            <person name="Malacrida G."/>
            <person name="Durand E."/>
            <person name="Pesole G."/>
            <person name="Laucou V."/>
            <person name="Chatelet P."/>
            <person name="Merdinoglu D."/>
            <person name="Delledonne M."/>
            <person name="Pezzotti M."/>
            <person name="Lecharny A."/>
            <person name="Scarpelli C."/>
            <person name="Artiguenave F."/>
            <person name="Pe M.E."/>
            <person name="Valle G."/>
            <person name="Morgante M."/>
            <person name="Caboche M."/>
            <person name="Adam-Blondon A.-F."/>
            <person name="Weissenbach J."/>
            <person name="Quetier F."/>
            <person name="Wincker P."/>
        </authorList>
    </citation>
    <scope>NUCLEOTIDE SEQUENCE [LARGE SCALE GENOMIC DNA]</scope>
    <source>
        <strain evidence="2">cv. Pinot noir / PN40024</strain>
    </source>
</reference>
<name>D7UA16_VITVI</name>
<evidence type="ECO:0000313" key="2">
    <source>
        <dbReference type="Proteomes" id="UP000009183"/>
    </source>
</evidence>
<evidence type="ECO:0000313" key="1">
    <source>
        <dbReference type="EMBL" id="CBI39580.3"/>
    </source>
</evidence>
<dbReference type="Proteomes" id="UP000009183">
    <property type="component" value="Chromosome 14"/>
</dbReference>
<dbReference type="EMBL" id="FN596746">
    <property type="protein sequence ID" value="CBI39580.3"/>
    <property type="molecule type" value="Genomic_DNA"/>
</dbReference>